<dbReference type="OrthoDB" id="9808944at2"/>
<keyword evidence="2" id="KW-1185">Reference proteome</keyword>
<dbReference type="EMBL" id="QYBB01000024">
    <property type="protein sequence ID" value="RYC30494.1"/>
    <property type="molecule type" value="Genomic_DNA"/>
</dbReference>
<comment type="caution">
    <text evidence="1">The sequence shown here is derived from an EMBL/GenBank/DDBJ whole genome shotgun (WGS) entry which is preliminary data.</text>
</comment>
<name>A0A4V1RUA7_9HYPH</name>
<reference evidence="1 2" key="2">
    <citation type="submission" date="2019-02" db="EMBL/GenBank/DDBJ databases">
        <title>'Lichenibacterium ramalinii' gen. nov. sp. nov., 'Lichenibacterium minor' gen. nov. sp. nov.</title>
        <authorList>
            <person name="Pankratov T."/>
        </authorList>
    </citation>
    <scope>NUCLEOTIDE SEQUENCE [LARGE SCALE GENOMIC DNA]</scope>
    <source>
        <strain evidence="1 2">RmlP026</strain>
    </source>
</reference>
<accession>A0A4V1RUA7</accession>
<evidence type="ECO:0000313" key="1">
    <source>
        <dbReference type="EMBL" id="RYC30494.1"/>
    </source>
</evidence>
<dbReference type="NCBIfam" id="NF009434">
    <property type="entry name" value="PRK12793.1"/>
    <property type="match status" value="1"/>
</dbReference>
<dbReference type="Pfam" id="PF07309">
    <property type="entry name" value="FlaF"/>
    <property type="match status" value="1"/>
</dbReference>
<dbReference type="AlphaFoldDB" id="A0A4V1RUA7"/>
<protein>
    <submittedName>
        <fullName evidence="1">Flagellar biosynthesis regulator FlaF</fullName>
    </submittedName>
</protein>
<dbReference type="GO" id="GO:0044781">
    <property type="term" value="P:bacterial-type flagellum organization"/>
    <property type="evidence" value="ECO:0007669"/>
    <property type="project" value="InterPro"/>
</dbReference>
<dbReference type="Proteomes" id="UP000290759">
    <property type="component" value="Unassembled WGS sequence"/>
</dbReference>
<keyword evidence="1" id="KW-0282">Flagellum</keyword>
<reference evidence="1 2" key="1">
    <citation type="submission" date="2018-12" db="EMBL/GenBank/DDBJ databases">
        <authorList>
            <person name="Grouzdev D.S."/>
            <person name="Krutkina M.S."/>
        </authorList>
    </citation>
    <scope>NUCLEOTIDE SEQUENCE [LARGE SCALE GENOMIC DNA]</scope>
    <source>
        <strain evidence="1 2">RmlP026</strain>
    </source>
</reference>
<keyword evidence="1" id="KW-0966">Cell projection</keyword>
<dbReference type="InterPro" id="IPR010845">
    <property type="entry name" value="FlaF"/>
</dbReference>
<evidence type="ECO:0000313" key="2">
    <source>
        <dbReference type="Proteomes" id="UP000290759"/>
    </source>
</evidence>
<keyword evidence="1" id="KW-0969">Cilium</keyword>
<gene>
    <name evidence="1" type="primary">flaF</name>
    <name evidence="1" type="ORF">D3273_18325</name>
</gene>
<proteinExistence type="predicted"/>
<sequence>MSFAPPKDHRMYQYSYADILADDADDARARERQVLDQAVALLLHAADGAPGSAEESKAVDFTSELWAVFIKDLAHPANAMPDELRASLMSIGLGVMAECSRIALGTSRDLAGVAEICGIIRDGLK</sequence>
<organism evidence="1 2">
    <name type="scientific">Lichenibacterium minor</name>
    <dbReference type="NCBI Taxonomy" id="2316528"/>
    <lineage>
        <taxon>Bacteria</taxon>
        <taxon>Pseudomonadati</taxon>
        <taxon>Pseudomonadota</taxon>
        <taxon>Alphaproteobacteria</taxon>
        <taxon>Hyphomicrobiales</taxon>
        <taxon>Lichenihabitantaceae</taxon>
        <taxon>Lichenibacterium</taxon>
    </lineage>
</organism>